<dbReference type="RefSeq" id="WP_160738108.1">
    <property type="nucleotide sequence ID" value="NZ_WTYQ01000001.1"/>
</dbReference>
<name>A0A845A8N8_9SPHN</name>
<accession>A0A845A8N8</accession>
<organism evidence="4 5">
    <name type="scientific">Altericroceibacterium indicum</name>
    <dbReference type="NCBI Taxonomy" id="374177"/>
    <lineage>
        <taxon>Bacteria</taxon>
        <taxon>Pseudomonadati</taxon>
        <taxon>Pseudomonadota</taxon>
        <taxon>Alphaproteobacteria</taxon>
        <taxon>Sphingomonadales</taxon>
        <taxon>Erythrobacteraceae</taxon>
        <taxon>Altericroceibacterium</taxon>
    </lineage>
</organism>
<proteinExistence type="predicted"/>
<evidence type="ECO:0000259" key="3">
    <source>
        <dbReference type="PROSITE" id="PS50977"/>
    </source>
</evidence>
<dbReference type="PANTHER" id="PTHR30055">
    <property type="entry name" value="HTH-TYPE TRANSCRIPTIONAL REGULATOR RUTR"/>
    <property type="match status" value="1"/>
</dbReference>
<dbReference type="InterPro" id="IPR001647">
    <property type="entry name" value="HTH_TetR"/>
</dbReference>
<feature type="domain" description="HTH tetR-type" evidence="3">
    <location>
        <begin position="3"/>
        <end position="63"/>
    </location>
</feature>
<comment type="caution">
    <text evidence="4">The sequence shown here is derived from an EMBL/GenBank/DDBJ whole genome shotgun (WGS) entry which is preliminary data.</text>
</comment>
<dbReference type="InterPro" id="IPR050109">
    <property type="entry name" value="HTH-type_TetR-like_transc_reg"/>
</dbReference>
<protein>
    <submittedName>
        <fullName evidence="4">TetR family transcriptional regulator</fullName>
    </submittedName>
</protein>
<dbReference type="GO" id="GO:0000976">
    <property type="term" value="F:transcription cis-regulatory region binding"/>
    <property type="evidence" value="ECO:0007669"/>
    <property type="project" value="TreeGrafter"/>
</dbReference>
<evidence type="ECO:0000256" key="2">
    <source>
        <dbReference type="PROSITE-ProRule" id="PRU00335"/>
    </source>
</evidence>
<dbReference type="OrthoDB" id="2356263at2"/>
<dbReference type="PANTHER" id="PTHR30055:SF223">
    <property type="entry name" value="HTH-TYPE TRANSCRIPTIONAL REGULATOR UIDR"/>
    <property type="match status" value="1"/>
</dbReference>
<dbReference type="GO" id="GO:0003700">
    <property type="term" value="F:DNA-binding transcription factor activity"/>
    <property type="evidence" value="ECO:0007669"/>
    <property type="project" value="TreeGrafter"/>
</dbReference>
<dbReference type="EMBL" id="WTYQ01000001">
    <property type="protein sequence ID" value="MXP24926.1"/>
    <property type="molecule type" value="Genomic_DNA"/>
</dbReference>
<evidence type="ECO:0000256" key="1">
    <source>
        <dbReference type="ARBA" id="ARBA00023125"/>
    </source>
</evidence>
<sequence length="200" mass="22011">MSHKTKTKLLEAAERIVIEQGVQSLTIRRIGDLAGLNSALITYHFGGVAGLLERLCEDNIAPMREAWRSLDAPLPSGEGGFELLIRRWLAPLLFPAAFTPTGRALSVIDEIVSRENGVLSEKLTQEMTSLAAKIYQLALPYCQHLAPHELMARLRFIASASLGPPPRSRLRREGVFANSGEEAENQLIRFAQAALSPAYH</sequence>
<dbReference type="InterPro" id="IPR009057">
    <property type="entry name" value="Homeodomain-like_sf"/>
</dbReference>
<reference evidence="4 5" key="1">
    <citation type="submission" date="2019-12" db="EMBL/GenBank/DDBJ databases">
        <title>Genomic-based taxomic classification of the family Erythrobacteraceae.</title>
        <authorList>
            <person name="Xu L."/>
        </authorList>
    </citation>
    <scope>NUCLEOTIDE SEQUENCE [LARGE SCALE GENOMIC DNA]</scope>
    <source>
        <strain evidence="4 5">DSM 18604</strain>
    </source>
</reference>
<dbReference type="AlphaFoldDB" id="A0A845A8N8"/>
<keyword evidence="5" id="KW-1185">Reference proteome</keyword>
<feature type="DNA-binding region" description="H-T-H motif" evidence="2">
    <location>
        <begin position="26"/>
        <end position="45"/>
    </location>
</feature>
<keyword evidence="1 2" id="KW-0238">DNA-binding</keyword>
<evidence type="ECO:0000313" key="5">
    <source>
        <dbReference type="Proteomes" id="UP000460561"/>
    </source>
</evidence>
<dbReference type="Pfam" id="PF00440">
    <property type="entry name" value="TetR_N"/>
    <property type="match status" value="1"/>
</dbReference>
<evidence type="ECO:0000313" key="4">
    <source>
        <dbReference type="EMBL" id="MXP24926.1"/>
    </source>
</evidence>
<dbReference type="Gene3D" id="1.10.357.10">
    <property type="entry name" value="Tetracycline Repressor, domain 2"/>
    <property type="match status" value="1"/>
</dbReference>
<dbReference type="PROSITE" id="PS50977">
    <property type="entry name" value="HTH_TETR_2"/>
    <property type="match status" value="1"/>
</dbReference>
<dbReference type="SUPFAM" id="SSF46689">
    <property type="entry name" value="Homeodomain-like"/>
    <property type="match status" value="1"/>
</dbReference>
<dbReference type="Proteomes" id="UP000460561">
    <property type="component" value="Unassembled WGS sequence"/>
</dbReference>
<gene>
    <name evidence="4" type="ORF">GRI39_02550</name>
</gene>